<evidence type="ECO:0000313" key="2">
    <source>
        <dbReference type="Proteomes" id="UP000813462"/>
    </source>
</evidence>
<dbReference type="AlphaFoldDB" id="A0A978USJ7"/>
<organism evidence="1 2">
    <name type="scientific">Ziziphus jujuba var. spinosa</name>
    <dbReference type="NCBI Taxonomy" id="714518"/>
    <lineage>
        <taxon>Eukaryota</taxon>
        <taxon>Viridiplantae</taxon>
        <taxon>Streptophyta</taxon>
        <taxon>Embryophyta</taxon>
        <taxon>Tracheophyta</taxon>
        <taxon>Spermatophyta</taxon>
        <taxon>Magnoliopsida</taxon>
        <taxon>eudicotyledons</taxon>
        <taxon>Gunneridae</taxon>
        <taxon>Pentapetalae</taxon>
        <taxon>rosids</taxon>
        <taxon>fabids</taxon>
        <taxon>Rosales</taxon>
        <taxon>Rhamnaceae</taxon>
        <taxon>Paliureae</taxon>
        <taxon>Ziziphus</taxon>
    </lineage>
</organism>
<protein>
    <submittedName>
        <fullName evidence="1">Uncharacterized protein</fullName>
    </submittedName>
</protein>
<gene>
    <name evidence="1" type="ORF">FEM48_Zijuj09G0107600</name>
</gene>
<accession>A0A978USJ7</accession>
<dbReference type="Proteomes" id="UP000813462">
    <property type="component" value="Unassembled WGS sequence"/>
</dbReference>
<comment type="caution">
    <text evidence="1">The sequence shown here is derived from an EMBL/GenBank/DDBJ whole genome shotgun (WGS) entry which is preliminary data.</text>
</comment>
<name>A0A978USJ7_ZIZJJ</name>
<proteinExistence type="predicted"/>
<evidence type="ECO:0000313" key="1">
    <source>
        <dbReference type="EMBL" id="KAH7517847.1"/>
    </source>
</evidence>
<reference evidence="1" key="1">
    <citation type="journal article" date="2021" name="Front. Plant Sci.">
        <title>Chromosome-Scale Genome Assembly for Chinese Sour Jujube and Insights Into Its Genome Evolution and Domestication Signature.</title>
        <authorList>
            <person name="Shen L.-Y."/>
            <person name="Luo H."/>
            <person name="Wang X.-L."/>
            <person name="Wang X.-M."/>
            <person name="Qiu X.-J."/>
            <person name="Liu H."/>
            <person name="Zhou S.-S."/>
            <person name="Jia K.-H."/>
            <person name="Nie S."/>
            <person name="Bao Y.-T."/>
            <person name="Zhang R.-G."/>
            <person name="Yun Q.-Z."/>
            <person name="Chai Y.-H."/>
            <person name="Lu J.-Y."/>
            <person name="Li Y."/>
            <person name="Zhao S.-W."/>
            <person name="Mao J.-F."/>
            <person name="Jia S.-G."/>
            <person name="Mao Y.-M."/>
        </authorList>
    </citation>
    <scope>NUCLEOTIDE SEQUENCE</scope>
    <source>
        <strain evidence="1">AT0</strain>
        <tissue evidence="1">Leaf</tissue>
    </source>
</reference>
<dbReference type="EMBL" id="JAEACU010000009">
    <property type="protein sequence ID" value="KAH7517847.1"/>
    <property type="molecule type" value="Genomic_DNA"/>
</dbReference>
<sequence length="81" mass="9161">MTSFSNNNMTIAKFFQCPDPHFTCPSNEVVDVKCLDLDRCDGNLSEVIGSRRMGWEILGVKDNEENRSSLYAEITNKALPF</sequence>